<gene>
    <name evidence="3" type="ORF">AWM75_06610</name>
</gene>
<dbReference type="AlphaFoldDB" id="A0A0X8FLY9"/>
<dbReference type="STRING" id="128944.AWM75_06610"/>
<evidence type="ECO:0000313" key="3">
    <source>
        <dbReference type="EMBL" id="AMB99672.1"/>
    </source>
</evidence>
<dbReference type="EMBL" id="CP014163">
    <property type="protein sequence ID" value="AMB99672.1"/>
    <property type="molecule type" value="Genomic_DNA"/>
</dbReference>
<sequence>MTKSENNFKQVSIDEILAADLAPDQPSANNQDHDTQLFDQLSEADQQQAQALAATIQEDELNGLSNFGSRAQEQIGQFSRDILGQVKNKDSGAVGDQLRQLITILNQSKPKELQGEEEKGLFSWFRKQKSSLFELNLKYQKLDSQVDQVAQQLNQHRLNILNDSEQLEALYQQNYNYFQALNIYLAAGQLKLNEINQEKLPQLRQALESRPTGEDMAYQELADLEQFTNRLEKRIYDLKVTRQLTIQQAPQIRLIQYSNQLLAEKIQSSISTAIPLWRNQIALALALNKQKAALESQQAVSQATNQLLKENAQLLRQSNREVMLESERGIIDIETLEASQADLLASIDESLTIQAEGRQKRQAAEAKLQDMEQEIRQRLMTGNK</sequence>
<dbReference type="PANTHER" id="PTHR38432:SF1">
    <property type="entry name" value="TELA-LIKE PROTEIN SAOUHSC_01408"/>
    <property type="match status" value="1"/>
</dbReference>
<comment type="similarity">
    <text evidence="1 2">Belongs to the TelA family.</text>
</comment>
<dbReference type="Proteomes" id="UP000062260">
    <property type="component" value="Chromosome"/>
</dbReference>
<reference evidence="3 4" key="1">
    <citation type="journal article" date="2016" name="Genome Announc.">
        <title>Complete Genome Sequences of Aerococcus christensenii CCUG 28831T, Aerococcus sanguinicola CCUG 43001T, Aerococcus urinae CCUG 36881T, Aerococcus urinaeequi CCUG 28094T, Aerococcus urinaehominis CCUG 42038 BT, and Aerococcus viridans CCUG 4311T.</title>
        <authorList>
            <person name="Carkaci D."/>
            <person name="Dargis R."/>
            <person name="Nielsen X.C."/>
            <person name="Skovgaard O."/>
            <person name="Fuursted K."/>
            <person name="Christensen J.J."/>
        </authorList>
    </citation>
    <scope>NUCLEOTIDE SEQUENCE [LARGE SCALE GENOMIC DNA]</scope>
    <source>
        <strain evidence="3 4">CCUG42038B</strain>
    </source>
</reference>
<reference evidence="4" key="2">
    <citation type="submission" date="2016-01" db="EMBL/GenBank/DDBJ databases">
        <title>Six Aerococcus type strain genome sequencing and assembly using PacBio and Illumina Hiseq.</title>
        <authorList>
            <person name="Carkaci D."/>
            <person name="Dargis R."/>
            <person name="Nielsen X.C."/>
            <person name="Skovgaard O."/>
            <person name="Fuursted K."/>
            <person name="Christensen J.J."/>
        </authorList>
    </citation>
    <scope>NUCLEOTIDE SEQUENCE [LARGE SCALE GENOMIC DNA]</scope>
    <source>
        <strain evidence="4">CCUG42038B</strain>
    </source>
</reference>
<name>A0A0X8FLY9_9LACT</name>
<dbReference type="RefSeq" id="WP_067979883.1">
    <property type="nucleotide sequence ID" value="NZ_CP014163.1"/>
</dbReference>
<keyword evidence="4" id="KW-1185">Reference proteome</keyword>
<protein>
    <submittedName>
        <fullName evidence="3">Uncharacterized protein</fullName>
    </submittedName>
</protein>
<accession>A0A0X8FLY9</accession>
<proteinExistence type="inferred from homology"/>
<evidence type="ECO:0000313" key="4">
    <source>
        <dbReference type="Proteomes" id="UP000062260"/>
    </source>
</evidence>
<dbReference type="PANTHER" id="PTHR38432">
    <property type="entry name" value="TELA-LIKE PROTEIN SAOUHSC_01408"/>
    <property type="match status" value="1"/>
</dbReference>
<dbReference type="PIRSF" id="PIRSF026508">
    <property type="entry name" value="TelA"/>
    <property type="match status" value="1"/>
</dbReference>
<organism evidence="3 4">
    <name type="scientific">Aerococcus urinaehominis</name>
    <dbReference type="NCBI Taxonomy" id="128944"/>
    <lineage>
        <taxon>Bacteria</taxon>
        <taxon>Bacillati</taxon>
        <taxon>Bacillota</taxon>
        <taxon>Bacilli</taxon>
        <taxon>Lactobacillales</taxon>
        <taxon>Aerococcaceae</taxon>
        <taxon>Aerococcus</taxon>
    </lineage>
</organism>
<dbReference type="Pfam" id="PF05816">
    <property type="entry name" value="TelA"/>
    <property type="match status" value="1"/>
</dbReference>
<dbReference type="KEGG" id="auh:AWM75_06610"/>
<dbReference type="OrthoDB" id="9768858at2"/>
<evidence type="ECO:0000256" key="1">
    <source>
        <dbReference type="ARBA" id="ARBA00005541"/>
    </source>
</evidence>
<dbReference type="InterPro" id="IPR008863">
    <property type="entry name" value="Toxic_anion-R_TelA"/>
</dbReference>
<evidence type="ECO:0000256" key="2">
    <source>
        <dbReference type="PIRNR" id="PIRNR026508"/>
    </source>
</evidence>